<gene>
    <name evidence="3" type="ORF">AMOR_00070</name>
</gene>
<keyword evidence="4" id="KW-1185">Reference proteome</keyword>
<organism evidence="3 4">
    <name type="scientific">Anaeromyxobacter oryzae</name>
    <dbReference type="NCBI Taxonomy" id="2918170"/>
    <lineage>
        <taxon>Bacteria</taxon>
        <taxon>Pseudomonadati</taxon>
        <taxon>Myxococcota</taxon>
        <taxon>Myxococcia</taxon>
        <taxon>Myxococcales</taxon>
        <taxon>Cystobacterineae</taxon>
        <taxon>Anaeromyxobacteraceae</taxon>
        <taxon>Anaeromyxobacter</taxon>
    </lineage>
</organism>
<proteinExistence type="predicted"/>
<dbReference type="Pfam" id="PF09992">
    <property type="entry name" value="NAGPA"/>
    <property type="match status" value="1"/>
</dbReference>
<accession>A0ABM7WNF1</accession>
<evidence type="ECO:0000256" key="1">
    <source>
        <dbReference type="SAM" id="SignalP"/>
    </source>
</evidence>
<dbReference type="EMBL" id="AP025591">
    <property type="protein sequence ID" value="BDG01011.1"/>
    <property type="molecule type" value="Genomic_DNA"/>
</dbReference>
<evidence type="ECO:0000259" key="2">
    <source>
        <dbReference type="Pfam" id="PF09992"/>
    </source>
</evidence>
<feature type="domain" description="Phosphodiester glycosidase" evidence="2">
    <location>
        <begin position="82"/>
        <end position="261"/>
    </location>
</feature>
<feature type="signal peptide" evidence="1">
    <location>
        <begin position="1"/>
        <end position="19"/>
    </location>
</feature>
<evidence type="ECO:0000313" key="4">
    <source>
        <dbReference type="Proteomes" id="UP001162891"/>
    </source>
</evidence>
<dbReference type="InterPro" id="IPR018711">
    <property type="entry name" value="NAGPA"/>
</dbReference>
<name>A0ABM7WNF1_9BACT</name>
<evidence type="ECO:0000313" key="3">
    <source>
        <dbReference type="EMBL" id="BDG01011.1"/>
    </source>
</evidence>
<dbReference type="RefSeq" id="WP_248357369.1">
    <property type="nucleotide sequence ID" value="NZ_AP025591.1"/>
</dbReference>
<feature type="chain" id="PRO_5046412296" description="Phosphodiester glycosidase domain-containing protein" evidence="1">
    <location>
        <begin position="20"/>
        <end position="277"/>
    </location>
</feature>
<dbReference type="Proteomes" id="UP001162891">
    <property type="component" value="Chromosome"/>
</dbReference>
<keyword evidence="1" id="KW-0732">Signal</keyword>
<protein>
    <recommendedName>
        <fullName evidence="2">Phosphodiester glycosidase domain-containing protein</fullName>
    </recommendedName>
</protein>
<reference evidence="4" key="1">
    <citation type="journal article" date="2022" name="Int. J. Syst. Evol. Microbiol.">
        <title>Anaeromyxobacter oryzae sp. nov., Anaeromyxobacter diazotrophicus sp. nov. and Anaeromyxobacter paludicola sp. nov., isolated from paddy soils.</title>
        <authorList>
            <person name="Itoh H."/>
            <person name="Xu Z."/>
            <person name="Mise K."/>
            <person name="Masuda Y."/>
            <person name="Ushijima N."/>
            <person name="Hayakawa C."/>
            <person name="Shiratori Y."/>
            <person name="Senoo K."/>
        </authorList>
    </citation>
    <scope>NUCLEOTIDE SEQUENCE [LARGE SCALE GENOMIC DNA]</scope>
    <source>
        <strain evidence="4">Red232</strain>
    </source>
</reference>
<sequence>MLAAALCAALLLGGAPAPAPGWQPLEPGLDLGLFDGPAGAPGDGKIAVVRVDPHRYRLVLLNASAPGEGGLFTARAWADRHGAAAVINAAMYQADYRTSVSLMRTRDHVNQARVSKDRAVLAFDALDAALPPARIIDRDCEDLDAFAPRYGTLVQSIRMVSCERKNVWSPSPRRTSAAAIGIDGKGRVLFIHARSPWPVHELVDALLALPIDLRRAMYVEGGPEAQLYVRGGGREVERVGTFESSPGATTGSAWPVPNVLAAIPRAPPAPRQTRSSR</sequence>